<dbReference type="EMBL" id="JQEC01000071">
    <property type="protein sequence ID" value="KGJ87802.1"/>
    <property type="molecule type" value="Genomic_DNA"/>
</dbReference>
<dbReference type="PATRIC" id="fig|28229.3.peg.4463"/>
<dbReference type="AlphaFoldDB" id="A0A099KCN6"/>
<dbReference type="Proteomes" id="UP000029868">
    <property type="component" value="Unassembled WGS sequence"/>
</dbReference>
<organism evidence="1 2">
    <name type="scientific">Colwellia psychrerythraea</name>
    <name type="common">Vibrio psychroerythus</name>
    <dbReference type="NCBI Taxonomy" id="28229"/>
    <lineage>
        <taxon>Bacteria</taxon>
        <taxon>Pseudomonadati</taxon>
        <taxon>Pseudomonadota</taxon>
        <taxon>Gammaproteobacteria</taxon>
        <taxon>Alteromonadales</taxon>
        <taxon>Colwelliaceae</taxon>
        <taxon>Colwellia</taxon>
    </lineage>
</organism>
<dbReference type="OrthoDB" id="7062420at2"/>
<dbReference type="RefSeq" id="WP_156115802.1">
    <property type="nucleotide sequence ID" value="NZ_JQEC01000071.1"/>
</dbReference>
<evidence type="ECO:0000313" key="1">
    <source>
        <dbReference type="EMBL" id="KGJ87802.1"/>
    </source>
</evidence>
<name>A0A099KCN6_COLPS</name>
<proteinExistence type="predicted"/>
<evidence type="ECO:0000313" key="2">
    <source>
        <dbReference type="Proteomes" id="UP000029868"/>
    </source>
</evidence>
<reference evidence="1 2" key="1">
    <citation type="submission" date="2014-08" db="EMBL/GenBank/DDBJ databases">
        <title>Genomic and Phenotypic Diversity of Colwellia psychrerythraea strains from Disparate Marine Basins.</title>
        <authorList>
            <person name="Techtmann S.M."/>
            <person name="Stelling S.C."/>
            <person name="Utturkar S.M."/>
            <person name="Alshibli N."/>
            <person name="Harris A."/>
            <person name="Brown S.D."/>
            <person name="Hazen T.C."/>
        </authorList>
    </citation>
    <scope>NUCLEOTIDE SEQUENCE [LARGE SCALE GENOMIC DNA]</scope>
    <source>
        <strain evidence="1 2">GAB14E</strain>
    </source>
</reference>
<gene>
    <name evidence="1" type="ORF">GAB14E_4480</name>
</gene>
<sequence>MDDRMSEYLKDCSPYISKFLYDIDKRIIELVCVDSIDNCLPKRKIKISGIQSYTEETIDDEFDDNCMDGVIGLHEMAVGKFCIRTEKKEVIVLYDGTIVVTNVV</sequence>
<comment type="caution">
    <text evidence="1">The sequence shown here is derived from an EMBL/GenBank/DDBJ whole genome shotgun (WGS) entry which is preliminary data.</text>
</comment>
<accession>A0A099KCN6</accession>
<protein>
    <submittedName>
        <fullName evidence="1">Uncharacterized protein</fullName>
    </submittedName>
</protein>